<organism evidence="1 2">
    <name type="scientific">Streblomastix strix</name>
    <dbReference type="NCBI Taxonomy" id="222440"/>
    <lineage>
        <taxon>Eukaryota</taxon>
        <taxon>Metamonada</taxon>
        <taxon>Preaxostyla</taxon>
        <taxon>Oxymonadida</taxon>
        <taxon>Streblomastigidae</taxon>
        <taxon>Streblomastix</taxon>
    </lineage>
</organism>
<dbReference type="EMBL" id="SNRW01030121">
    <property type="protein sequence ID" value="KAA6358267.1"/>
    <property type="molecule type" value="Genomic_DNA"/>
</dbReference>
<proteinExistence type="predicted"/>
<gene>
    <name evidence="1" type="ORF">EZS28_046206</name>
</gene>
<dbReference type="Proteomes" id="UP000324800">
    <property type="component" value="Unassembled WGS sequence"/>
</dbReference>
<name>A0A5J4TJ29_9EUKA</name>
<sequence>ARACEGDGLQQAPLVDDLQLSPQETLASPFSLPIISTQSIVEAESPNDHESAKVKKSQMQNDGQDDELIIKIPPFIKQSVNIQQLQAYFFTRSQTALSIGT</sequence>
<accession>A0A5J4TJ29</accession>
<evidence type="ECO:0000313" key="1">
    <source>
        <dbReference type="EMBL" id="KAA6358267.1"/>
    </source>
</evidence>
<evidence type="ECO:0000313" key="2">
    <source>
        <dbReference type="Proteomes" id="UP000324800"/>
    </source>
</evidence>
<reference evidence="1 2" key="1">
    <citation type="submission" date="2019-03" db="EMBL/GenBank/DDBJ databases">
        <title>Single cell metagenomics reveals metabolic interactions within the superorganism composed of flagellate Streblomastix strix and complex community of Bacteroidetes bacteria on its surface.</title>
        <authorList>
            <person name="Treitli S.C."/>
            <person name="Kolisko M."/>
            <person name="Husnik F."/>
            <person name="Keeling P."/>
            <person name="Hampl V."/>
        </authorList>
    </citation>
    <scope>NUCLEOTIDE SEQUENCE [LARGE SCALE GENOMIC DNA]</scope>
    <source>
        <strain evidence="1">ST1C</strain>
    </source>
</reference>
<comment type="caution">
    <text evidence="1">The sequence shown here is derived from an EMBL/GenBank/DDBJ whole genome shotgun (WGS) entry which is preliminary data.</text>
</comment>
<dbReference type="AlphaFoldDB" id="A0A5J4TJ29"/>
<protein>
    <submittedName>
        <fullName evidence="1">Uncharacterized protein</fullName>
    </submittedName>
</protein>
<feature type="non-terminal residue" evidence="1">
    <location>
        <position position="1"/>
    </location>
</feature>